<dbReference type="Proteomes" id="UP000606974">
    <property type="component" value="Unassembled WGS sequence"/>
</dbReference>
<accession>A0A8H7AZY5</accession>
<comment type="caution">
    <text evidence="2">The sequence shown here is derived from an EMBL/GenBank/DDBJ whole genome shotgun (WGS) entry which is preliminary data.</text>
</comment>
<keyword evidence="1" id="KW-0472">Membrane</keyword>
<keyword evidence="1" id="KW-0812">Transmembrane</keyword>
<gene>
    <name evidence="2" type="ORF">GJ744_004530</name>
</gene>
<evidence type="ECO:0000313" key="3">
    <source>
        <dbReference type="Proteomes" id="UP000606974"/>
    </source>
</evidence>
<keyword evidence="1" id="KW-1133">Transmembrane helix</keyword>
<dbReference type="AlphaFoldDB" id="A0A8H7AZY5"/>
<organism evidence="2 3">
    <name type="scientific">Endocarpon pusillum</name>
    <dbReference type="NCBI Taxonomy" id="364733"/>
    <lineage>
        <taxon>Eukaryota</taxon>
        <taxon>Fungi</taxon>
        <taxon>Dikarya</taxon>
        <taxon>Ascomycota</taxon>
        <taxon>Pezizomycotina</taxon>
        <taxon>Eurotiomycetes</taxon>
        <taxon>Chaetothyriomycetidae</taxon>
        <taxon>Verrucariales</taxon>
        <taxon>Verrucariaceae</taxon>
        <taxon>Endocarpon</taxon>
    </lineage>
</organism>
<reference evidence="2" key="1">
    <citation type="submission" date="2020-02" db="EMBL/GenBank/DDBJ databases">
        <authorList>
            <person name="Palmer J.M."/>
        </authorList>
    </citation>
    <scope>NUCLEOTIDE SEQUENCE</scope>
    <source>
        <strain evidence="2">EPUS1.4</strain>
        <tissue evidence="2">Thallus</tissue>
    </source>
</reference>
<sequence>MSLIAAKLFQFWTEMRERYAMVMIATILPISQYMTTSFNQISESGGVDIGSFVFLRGTMAYWSFLQLVVGIYPLLPVVDRQLRCIWVCELRRSAAAMGQMLSDATLLA</sequence>
<proteinExistence type="predicted"/>
<feature type="transmembrane region" description="Helical" evidence="1">
    <location>
        <begin position="20"/>
        <end position="41"/>
    </location>
</feature>
<keyword evidence="3" id="KW-1185">Reference proteome</keyword>
<dbReference type="EMBL" id="JAACFV010000002">
    <property type="protein sequence ID" value="KAF7514205.1"/>
    <property type="molecule type" value="Genomic_DNA"/>
</dbReference>
<name>A0A8H7AZY5_9EURO</name>
<feature type="transmembrane region" description="Helical" evidence="1">
    <location>
        <begin position="53"/>
        <end position="75"/>
    </location>
</feature>
<protein>
    <submittedName>
        <fullName evidence="2">Uncharacterized protein</fullName>
    </submittedName>
</protein>
<evidence type="ECO:0000313" key="2">
    <source>
        <dbReference type="EMBL" id="KAF7514205.1"/>
    </source>
</evidence>
<evidence type="ECO:0000256" key="1">
    <source>
        <dbReference type="SAM" id="Phobius"/>
    </source>
</evidence>